<gene>
    <name evidence="1" type="ORF">LCGC14_0163650</name>
</gene>
<comment type="caution">
    <text evidence="1">The sequence shown here is derived from an EMBL/GenBank/DDBJ whole genome shotgun (WGS) entry which is preliminary data.</text>
</comment>
<name>A0A0F9XCJ9_9ZZZZ</name>
<dbReference type="AlphaFoldDB" id="A0A0F9XCJ9"/>
<organism evidence="1">
    <name type="scientific">marine sediment metagenome</name>
    <dbReference type="NCBI Taxonomy" id="412755"/>
    <lineage>
        <taxon>unclassified sequences</taxon>
        <taxon>metagenomes</taxon>
        <taxon>ecological metagenomes</taxon>
    </lineage>
</organism>
<evidence type="ECO:0000313" key="1">
    <source>
        <dbReference type="EMBL" id="KKN96721.1"/>
    </source>
</evidence>
<protein>
    <submittedName>
        <fullName evidence="1">Uncharacterized protein</fullName>
    </submittedName>
</protein>
<sequence length="174" mass="19645">MDQTRHAIRKLLTESDAADVLRADYWILPDGEVVTVEDSGWNHEAAALAVAAEIDWGFLSASEQDIMDETFDGPWYDVHADIAREYAKKPDFVARYMNNPEQVAIRDGWIRVTDTGGFDMLEFDAESLRRIQTFLLDRGATKGKILLEYGSGYMYADVETVLLAKHPAQVTRQA</sequence>
<accession>A0A0F9XCJ9</accession>
<dbReference type="EMBL" id="LAZR01000062">
    <property type="protein sequence ID" value="KKN96721.1"/>
    <property type="molecule type" value="Genomic_DNA"/>
</dbReference>
<reference evidence="1" key="1">
    <citation type="journal article" date="2015" name="Nature">
        <title>Complex archaea that bridge the gap between prokaryotes and eukaryotes.</title>
        <authorList>
            <person name="Spang A."/>
            <person name="Saw J.H."/>
            <person name="Jorgensen S.L."/>
            <person name="Zaremba-Niedzwiedzka K."/>
            <person name="Martijn J."/>
            <person name="Lind A.E."/>
            <person name="van Eijk R."/>
            <person name="Schleper C."/>
            <person name="Guy L."/>
            <person name="Ettema T.J."/>
        </authorList>
    </citation>
    <scope>NUCLEOTIDE SEQUENCE</scope>
</reference>
<proteinExistence type="predicted"/>